<dbReference type="Gene3D" id="2.60.40.10">
    <property type="entry name" value="Immunoglobulins"/>
    <property type="match status" value="1"/>
</dbReference>
<feature type="signal peptide" evidence="1">
    <location>
        <begin position="1"/>
        <end position="36"/>
    </location>
</feature>
<dbReference type="InterPro" id="IPR013783">
    <property type="entry name" value="Ig-like_fold"/>
</dbReference>
<dbReference type="RefSeq" id="WP_236404823.1">
    <property type="nucleotide sequence ID" value="NZ_JAKJHZ010000011.1"/>
</dbReference>
<dbReference type="EMBL" id="JAKJHZ010000011">
    <property type="protein sequence ID" value="MCF6379660.1"/>
    <property type="molecule type" value="Genomic_DNA"/>
</dbReference>
<feature type="chain" id="PRO_5045837840" evidence="1">
    <location>
        <begin position="37"/>
        <end position="391"/>
    </location>
</feature>
<proteinExistence type="predicted"/>
<protein>
    <submittedName>
        <fullName evidence="3">Ig-like domain-containing protein</fullName>
    </submittedName>
</protein>
<reference evidence="3 4" key="1">
    <citation type="submission" date="2022-01" db="EMBL/GenBank/DDBJ databases">
        <title>Nocardioides sp. nov., an actinomycete isolated from mining soil.</title>
        <authorList>
            <person name="Liu L."/>
        </authorList>
    </citation>
    <scope>NUCLEOTIDE SEQUENCE [LARGE SCALE GENOMIC DNA]</scope>
    <source>
        <strain evidence="3 4">KLBMP 9356</strain>
    </source>
</reference>
<evidence type="ECO:0000259" key="2">
    <source>
        <dbReference type="Pfam" id="PF16640"/>
    </source>
</evidence>
<keyword evidence="1" id="KW-0732">Signal</keyword>
<gene>
    <name evidence="3" type="ORF">L2K70_18775</name>
</gene>
<comment type="caution">
    <text evidence="3">The sequence shown here is derived from an EMBL/GenBank/DDBJ whole genome shotgun (WGS) entry which is preliminary data.</text>
</comment>
<evidence type="ECO:0000313" key="4">
    <source>
        <dbReference type="Proteomes" id="UP001201161"/>
    </source>
</evidence>
<accession>A0ABS9HER2</accession>
<feature type="domain" description="Bacterial Ig-like" evidence="2">
    <location>
        <begin position="206"/>
        <end position="291"/>
    </location>
</feature>
<evidence type="ECO:0000256" key="1">
    <source>
        <dbReference type="SAM" id="SignalP"/>
    </source>
</evidence>
<sequence>MTSSPAPRWSSRASAAVAAGSLALVALTTVPPTAQAESPQIDYRCSATSLADFVMPVVLDTSLPQRMTTNQATQVVLTSTAYLPGSTAEQIADKGGVTLEASFGQQLTLGALAATAATSVPRTTIPAQTPSPPVRLGAASGAFPWTAPSSPGPVQVAAGALTGELRWFDDGGVKQTAKLDCSVPNGQPPLVDTVSVAASTTTTLELARTTAAYGQDVSASATVTGSGGVPSGEVSFTAGNSVTRVKVDKAGVASLVLADRPVGTSTVTATFVPSDPLLYVASTSVSKLLTVSQAETGLKVAVTGKRTGSATRIAARAAGAYGTVATGKVKFTLKRLGKAGRWARVRTLAGGSARVGFGSLTVGRYKVVVRYAGDTSHLPTRTAKGFRVKPG</sequence>
<dbReference type="InterPro" id="IPR032109">
    <property type="entry name" value="Big_3_5"/>
</dbReference>
<dbReference type="Proteomes" id="UP001201161">
    <property type="component" value="Unassembled WGS sequence"/>
</dbReference>
<name>A0ABS9HER2_9ACTN</name>
<organism evidence="3 4">
    <name type="scientific">Nocardioides potassii</name>
    <dbReference type="NCBI Taxonomy" id="2911371"/>
    <lineage>
        <taxon>Bacteria</taxon>
        <taxon>Bacillati</taxon>
        <taxon>Actinomycetota</taxon>
        <taxon>Actinomycetes</taxon>
        <taxon>Propionibacteriales</taxon>
        <taxon>Nocardioidaceae</taxon>
        <taxon>Nocardioides</taxon>
    </lineage>
</organism>
<keyword evidence="4" id="KW-1185">Reference proteome</keyword>
<dbReference type="Pfam" id="PF16640">
    <property type="entry name" value="Big_3_5"/>
    <property type="match status" value="1"/>
</dbReference>
<evidence type="ECO:0000313" key="3">
    <source>
        <dbReference type="EMBL" id="MCF6379660.1"/>
    </source>
</evidence>